<feature type="region of interest" description="Disordered" evidence="1">
    <location>
        <begin position="244"/>
        <end position="269"/>
    </location>
</feature>
<evidence type="ECO:0000313" key="4">
    <source>
        <dbReference type="Proteomes" id="UP000008909"/>
    </source>
</evidence>
<dbReference type="AlphaFoldDB" id="G7YQC3"/>
<name>G7YQC3_CLOSI</name>
<reference key="2">
    <citation type="submission" date="2011-10" db="EMBL/GenBank/DDBJ databases">
        <title>The genome and transcriptome sequence of Clonorchis sinensis provide insights into the carcinogenic liver fluke.</title>
        <authorList>
            <person name="Wang X."/>
            <person name="Huang Y."/>
            <person name="Chen W."/>
            <person name="Liu H."/>
            <person name="Guo L."/>
            <person name="Chen Y."/>
            <person name="Luo F."/>
            <person name="Zhou W."/>
            <person name="Sun J."/>
            <person name="Mao Q."/>
            <person name="Liang P."/>
            <person name="Zhou C."/>
            <person name="Tian Y."/>
            <person name="Men J."/>
            <person name="Lv X."/>
            <person name="Huang L."/>
            <person name="Zhou J."/>
            <person name="Hu Y."/>
            <person name="Li R."/>
            <person name="Zhang F."/>
            <person name="Lei H."/>
            <person name="Li X."/>
            <person name="Hu X."/>
            <person name="Liang C."/>
            <person name="Xu J."/>
            <person name="Wu Z."/>
            <person name="Yu X."/>
        </authorList>
    </citation>
    <scope>NUCLEOTIDE SEQUENCE</scope>
    <source>
        <strain>Henan</strain>
    </source>
</reference>
<dbReference type="Proteomes" id="UP000008909">
    <property type="component" value="Unassembled WGS sequence"/>
</dbReference>
<proteinExistence type="predicted"/>
<organism evidence="3 4">
    <name type="scientific">Clonorchis sinensis</name>
    <name type="common">Chinese liver fluke</name>
    <dbReference type="NCBI Taxonomy" id="79923"/>
    <lineage>
        <taxon>Eukaryota</taxon>
        <taxon>Metazoa</taxon>
        <taxon>Spiralia</taxon>
        <taxon>Lophotrochozoa</taxon>
        <taxon>Platyhelminthes</taxon>
        <taxon>Trematoda</taxon>
        <taxon>Digenea</taxon>
        <taxon>Opisthorchiida</taxon>
        <taxon>Opisthorchiata</taxon>
        <taxon>Opisthorchiidae</taxon>
        <taxon>Clonorchis</taxon>
    </lineage>
</organism>
<sequence length="944" mass="107530">MMCESDVSKFHLDDGFPRFRRCLLDETCVCDEDTRTFTYTFSISICAESLGGLKDHLNDTKDSSPNRKGPKLTFEMMTPQYFHIEYSPTDEEHTLSTDAVIFSNNSAKVYPSGLAPKAVFPWRNGNKIWIAWVETIVIKFTEERMDKILRTCHKGGVKFKIWDCREKCAIQTRFDRPRAFENFAGDTQQTVEVIVGKVAKFCERNILCPEDSSATPGCTGNGDILLPQHRDCAKKYRTIRTDGSNVKISSKQRDENQTPRRKSKKTKASYSKILLSNSSRKKKTDPLIEALGSCCLVLNLAHCFGKQQAEMITASKPTTVIRPATTTLSGSVLLTDETVLADVVVALQLEQPLLTETQCEYYKPVVIQLSRIKGLPTQPYANYNEMHRQCEPLQMTWCMGDILHYNSHLYIQEKDIRTHDIQVVLTGLHSNQRILELLLGTPLVLDLYDRVPKREDKPGCLRDKKPTPFGCKPKDDLFGKLSTKDPLPQVANRWVKSKAFNVDRHPYGRATISLGEAVTLHQKMIQYSVPVLPLSGTDFDMTVTMRTVKENPRKKKTNYVGYLDSNCEIILTIDFNFDVGSLTNSIIHQEPRLSTVERFIFWLELADGYGRANDSRNLLQSLKLFILKTNGRSLGLPEDSSCEEIETKLKGCRVDAMLFQSRRMSQDFDPEFKSELTTGIHLSETKFHFIILEVGNPDTATRIREQLEAMRESVGMNLLENSSLRFSDRLYLTQDFCIPELKLCARISELVRQPLIHVRDHVPRLTYCGINLIYTIKKTCTSLMDVVRMGLFPSSAMVDCISEAFSTPSTPDKLIHPKVTKELSCGPENLRFITYGQNQFARTRKEDFDYNEEKTTTNVGSTKIYPAKNSQSLRYSLFRSNDSASEVSYNYSIQKLNSAASARLKLWKRFAQLQVRCTYSDEFLQSGSFEARNKPLDFPSLLRA</sequence>
<protein>
    <recommendedName>
        <fullName evidence="2">DUF4550 domain-containing protein</fullName>
    </recommendedName>
</protein>
<accession>G7YQC3</accession>
<feature type="domain" description="DUF4550" evidence="2">
    <location>
        <begin position="80"/>
        <end position="179"/>
    </location>
</feature>
<dbReference type="PANTHER" id="PTHR33667">
    <property type="entry name" value="SI:DKEY-57N24.6"/>
    <property type="match status" value="1"/>
</dbReference>
<gene>
    <name evidence="3" type="ORF">CLF_107032</name>
</gene>
<dbReference type="PANTHER" id="PTHR33667:SF7">
    <property type="entry name" value="RIKEN CDNA 1810020O05 GENE"/>
    <property type="match status" value="1"/>
</dbReference>
<evidence type="ECO:0000259" key="2">
    <source>
        <dbReference type="Pfam" id="PF15084"/>
    </source>
</evidence>
<evidence type="ECO:0000256" key="1">
    <source>
        <dbReference type="SAM" id="MobiDB-lite"/>
    </source>
</evidence>
<keyword evidence="4" id="KW-1185">Reference proteome</keyword>
<dbReference type="EMBL" id="DF143970">
    <property type="protein sequence ID" value="GAA55153.1"/>
    <property type="molecule type" value="Genomic_DNA"/>
</dbReference>
<reference evidence="3" key="1">
    <citation type="journal article" date="2011" name="Genome Biol.">
        <title>The draft genome of the carcinogenic human liver fluke Clonorchis sinensis.</title>
        <authorList>
            <person name="Wang X."/>
            <person name="Chen W."/>
            <person name="Huang Y."/>
            <person name="Sun J."/>
            <person name="Men J."/>
            <person name="Liu H."/>
            <person name="Luo F."/>
            <person name="Guo L."/>
            <person name="Lv X."/>
            <person name="Deng C."/>
            <person name="Zhou C."/>
            <person name="Fan Y."/>
            <person name="Li X."/>
            <person name="Huang L."/>
            <person name="Hu Y."/>
            <person name="Liang C."/>
            <person name="Hu X."/>
            <person name="Xu J."/>
            <person name="Yu X."/>
        </authorList>
    </citation>
    <scope>NUCLEOTIDE SEQUENCE [LARGE SCALE GENOMIC DNA]</scope>
    <source>
        <strain evidence="3">Henan</strain>
    </source>
</reference>
<dbReference type="InterPro" id="IPR027876">
    <property type="entry name" value="DUF4550"/>
</dbReference>
<evidence type="ECO:0000313" key="3">
    <source>
        <dbReference type="EMBL" id="GAA55153.1"/>
    </source>
</evidence>
<dbReference type="Pfam" id="PF15084">
    <property type="entry name" value="DUF4550"/>
    <property type="match status" value="1"/>
</dbReference>